<name>A0A4U0TST6_9PEZI</name>
<dbReference type="EMBL" id="NAJL01000037">
    <property type="protein sequence ID" value="TKA25187.1"/>
    <property type="molecule type" value="Genomic_DNA"/>
</dbReference>
<dbReference type="AlphaFoldDB" id="A0A4U0TST6"/>
<protein>
    <submittedName>
        <fullName evidence="1">Uncharacterized protein</fullName>
    </submittedName>
</protein>
<gene>
    <name evidence="1" type="ORF">B0A50_05885</name>
</gene>
<proteinExistence type="predicted"/>
<keyword evidence="2" id="KW-1185">Reference proteome</keyword>
<accession>A0A4U0TST6</accession>
<evidence type="ECO:0000313" key="1">
    <source>
        <dbReference type="EMBL" id="TKA25187.1"/>
    </source>
</evidence>
<dbReference type="Proteomes" id="UP000308549">
    <property type="component" value="Unassembled WGS sequence"/>
</dbReference>
<comment type="caution">
    <text evidence="1">The sequence shown here is derived from an EMBL/GenBank/DDBJ whole genome shotgun (WGS) entry which is preliminary data.</text>
</comment>
<evidence type="ECO:0000313" key="2">
    <source>
        <dbReference type="Proteomes" id="UP000308549"/>
    </source>
</evidence>
<dbReference type="OrthoDB" id="3646442at2759"/>
<organism evidence="1 2">
    <name type="scientific">Salinomyces thailandicus</name>
    <dbReference type="NCBI Taxonomy" id="706561"/>
    <lineage>
        <taxon>Eukaryota</taxon>
        <taxon>Fungi</taxon>
        <taxon>Dikarya</taxon>
        <taxon>Ascomycota</taxon>
        <taxon>Pezizomycotina</taxon>
        <taxon>Dothideomycetes</taxon>
        <taxon>Dothideomycetidae</taxon>
        <taxon>Mycosphaerellales</taxon>
        <taxon>Teratosphaeriaceae</taxon>
        <taxon>Salinomyces</taxon>
    </lineage>
</organism>
<reference evidence="1 2" key="1">
    <citation type="submission" date="2017-03" db="EMBL/GenBank/DDBJ databases">
        <title>Genomes of endolithic fungi from Antarctica.</title>
        <authorList>
            <person name="Coleine C."/>
            <person name="Masonjones S."/>
            <person name="Stajich J.E."/>
        </authorList>
    </citation>
    <scope>NUCLEOTIDE SEQUENCE [LARGE SCALE GENOMIC DNA]</scope>
    <source>
        <strain evidence="1 2">CCFEE 6315</strain>
    </source>
</reference>
<sequence>MHPHGRRCNDPTCCTGFNRDEYLDQVPQRDPLFDTLPIHPIFARPYFTNVRCIFSDFYLAYEPAFRLATLLIEASLPFFHTLMYGEFIVLRRARESSHWRQILCINEVKELTEQQAQRTRRALQKLAGSIRFNVNEARDASVCTYEKNPLTDKWVASILIDPVLDEEIDFIFTNPTDIAYWSATHVDAATTLMHELAHAVRMLRHGRGCDVFFEGNYTSEEGFELEKRLFGGVVDEDTGYYILPDGTRSRLKNMKILLDWPDAGLIGNYKETNLAMSTIGEVPKVSVKWNTRMSHFINLLQTSWWVTEYGRRGSEALRFEKIQGQRIFFNNVFSVGGITEVFDPRKASEAANRESIPKGYRVDSKGLIVPHENEEREEEAGTEAAKTPLTFPTMYEVSEAVAGRPLPMREIYGLFADRVVGRAREFLQMVDSQSYTDTSTSLVYLFV</sequence>